<accession>A0A6M4H6K6</accession>
<dbReference type="Pfam" id="PF00892">
    <property type="entry name" value="EamA"/>
    <property type="match status" value="2"/>
</dbReference>
<dbReference type="InterPro" id="IPR037185">
    <property type="entry name" value="EmrE-like"/>
</dbReference>
<evidence type="ECO:0000256" key="4">
    <source>
        <dbReference type="ARBA" id="ARBA00023136"/>
    </source>
</evidence>
<feature type="transmembrane region" description="Helical" evidence="5">
    <location>
        <begin position="185"/>
        <end position="204"/>
    </location>
</feature>
<sequence length="303" mass="32994">MPYCERMDDHPLRRALPLILLSGLCFSTLDATAKYLVRDHTLLLVVWARYVGQMLIVTPISWHRAGPSFWRTNHLRMQLARSLCLVVATLSFFGALRYVPLAEGSAITFLAPMFAIALSGPILGEKPTRARWIAVVGGFVGILILVRPGSAVFHPATGFLVLAAIANAVYQLLTRRLPNDSQATTLFYSGLMGTLVLTVLLPVTGTTPTAFTVRDGIFLVMLGAFAGLGHWALTSAFLRAPASMIAPFTYMQMVWATLYGFLVFDQLPDALSALGMAVIVASGVLLLLHERRLTGTMSKDASR</sequence>
<keyword evidence="8" id="KW-1185">Reference proteome</keyword>
<dbReference type="InterPro" id="IPR000620">
    <property type="entry name" value="EamA_dom"/>
</dbReference>
<dbReference type="GO" id="GO:0016020">
    <property type="term" value="C:membrane"/>
    <property type="evidence" value="ECO:0007669"/>
    <property type="project" value="UniProtKB-SubCell"/>
</dbReference>
<feature type="transmembrane region" description="Helical" evidence="5">
    <location>
        <begin position="83"/>
        <end position="100"/>
    </location>
</feature>
<gene>
    <name evidence="7" type="primary">ribN</name>
    <name evidence="7" type="ORF">DSM104440_02078</name>
</gene>
<dbReference type="InParanoid" id="A0A6M4H6K6"/>
<keyword evidence="2 5" id="KW-0812">Transmembrane</keyword>
<evidence type="ECO:0000256" key="3">
    <source>
        <dbReference type="ARBA" id="ARBA00022989"/>
    </source>
</evidence>
<dbReference type="KEGG" id="upl:DSM104440_02078"/>
<evidence type="ECO:0000313" key="8">
    <source>
        <dbReference type="Proteomes" id="UP000503096"/>
    </source>
</evidence>
<feature type="transmembrane region" description="Helical" evidence="5">
    <location>
        <begin position="106"/>
        <end position="123"/>
    </location>
</feature>
<reference evidence="7 8" key="1">
    <citation type="submission" date="2020-04" db="EMBL/GenBank/DDBJ databases">
        <title>Usitatibacter rugosus gen. nov., sp. nov. and Usitatibacter palustris sp. nov., novel members of Usitatibacteraceae fam. nov. within the order Nitrosomonadales isolated from soil.</title>
        <authorList>
            <person name="Huber K.J."/>
            <person name="Neumann-Schaal M."/>
            <person name="Geppert A."/>
            <person name="Luckner M."/>
            <person name="Wanner G."/>
            <person name="Overmann J."/>
        </authorList>
    </citation>
    <scope>NUCLEOTIDE SEQUENCE [LARGE SCALE GENOMIC DNA]</scope>
    <source>
        <strain evidence="7 8">Swamp67</strain>
    </source>
</reference>
<feature type="transmembrane region" description="Helical" evidence="5">
    <location>
        <begin position="270"/>
        <end position="288"/>
    </location>
</feature>
<feature type="transmembrane region" description="Helical" evidence="5">
    <location>
        <begin position="216"/>
        <end position="238"/>
    </location>
</feature>
<feature type="domain" description="EamA" evidence="6">
    <location>
        <begin position="16"/>
        <end position="146"/>
    </location>
</feature>
<proteinExistence type="predicted"/>
<dbReference type="Proteomes" id="UP000503096">
    <property type="component" value="Chromosome"/>
</dbReference>
<evidence type="ECO:0000259" key="6">
    <source>
        <dbReference type="Pfam" id="PF00892"/>
    </source>
</evidence>
<dbReference type="EMBL" id="CP053073">
    <property type="protein sequence ID" value="QJR15261.1"/>
    <property type="molecule type" value="Genomic_DNA"/>
</dbReference>
<comment type="subcellular location">
    <subcellularLocation>
        <location evidence="1">Membrane</location>
        <topology evidence="1">Multi-pass membrane protein</topology>
    </subcellularLocation>
</comment>
<protein>
    <submittedName>
        <fullName evidence="7">Riboflavin transporter</fullName>
    </submittedName>
</protein>
<feature type="transmembrane region" description="Helical" evidence="5">
    <location>
        <begin position="245"/>
        <end position="264"/>
    </location>
</feature>
<keyword evidence="3 5" id="KW-1133">Transmembrane helix</keyword>
<dbReference type="SUPFAM" id="SSF103481">
    <property type="entry name" value="Multidrug resistance efflux transporter EmrE"/>
    <property type="match status" value="2"/>
</dbReference>
<dbReference type="PANTHER" id="PTHR22911:SF6">
    <property type="entry name" value="SOLUTE CARRIER FAMILY 35 MEMBER G1"/>
    <property type="match status" value="1"/>
</dbReference>
<keyword evidence="4 5" id="KW-0472">Membrane</keyword>
<feature type="domain" description="EamA" evidence="6">
    <location>
        <begin position="159"/>
        <end position="287"/>
    </location>
</feature>
<dbReference type="AlphaFoldDB" id="A0A6M4H6K6"/>
<organism evidence="7 8">
    <name type="scientific">Usitatibacter palustris</name>
    <dbReference type="NCBI Taxonomy" id="2732487"/>
    <lineage>
        <taxon>Bacteria</taxon>
        <taxon>Pseudomonadati</taxon>
        <taxon>Pseudomonadota</taxon>
        <taxon>Betaproteobacteria</taxon>
        <taxon>Nitrosomonadales</taxon>
        <taxon>Usitatibacteraceae</taxon>
        <taxon>Usitatibacter</taxon>
    </lineage>
</organism>
<evidence type="ECO:0000313" key="7">
    <source>
        <dbReference type="EMBL" id="QJR15261.1"/>
    </source>
</evidence>
<feature type="transmembrane region" description="Helical" evidence="5">
    <location>
        <begin position="152"/>
        <end position="173"/>
    </location>
</feature>
<dbReference type="PANTHER" id="PTHR22911">
    <property type="entry name" value="ACYL-MALONYL CONDENSING ENZYME-RELATED"/>
    <property type="match status" value="1"/>
</dbReference>
<name>A0A6M4H6K6_9PROT</name>
<evidence type="ECO:0000256" key="2">
    <source>
        <dbReference type="ARBA" id="ARBA00022692"/>
    </source>
</evidence>
<evidence type="ECO:0000256" key="5">
    <source>
        <dbReference type="SAM" id="Phobius"/>
    </source>
</evidence>
<evidence type="ECO:0000256" key="1">
    <source>
        <dbReference type="ARBA" id="ARBA00004141"/>
    </source>
</evidence>
<feature type="transmembrane region" description="Helical" evidence="5">
    <location>
        <begin position="130"/>
        <end position="146"/>
    </location>
</feature>